<dbReference type="InterPro" id="IPR001258">
    <property type="entry name" value="NHL_repeat"/>
</dbReference>
<dbReference type="InterPro" id="IPR011042">
    <property type="entry name" value="6-blade_b-propeller_TolB-like"/>
</dbReference>
<dbReference type="AlphaFoldDB" id="A0A7S7NRX0"/>
<evidence type="ECO:0000256" key="1">
    <source>
        <dbReference type="ARBA" id="ARBA00022737"/>
    </source>
</evidence>
<proteinExistence type="predicted"/>
<dbReference type="Pfam" id="PF01436">
    <property type="entry name" value="NHL"/>
    <property type="match status" value="1"/>
</dbReference>
<dbReference type="PROSITE" id="PS00018">
    <property type="entry name" value="EF_HAND_1"/>
    <property type="match status" value="1"/>
</dbReference>
<gene>
    <name evidence="2" type="ORF">IRI77_01825</name>
</gene>
<name>A0A7S7NRX0_PALFE</name>
<dbReference type="EMBL" id="CP063849">
    <property type="protein sequence ID" value="QOY88726.1"/>
    <property type="molecule type" value="Genomic_DNA"/>
</dbReference>
<dbReference type="Proteomes" id="UP000593892">
    <property type="component" value="Chromosome"/>
</dbReference>
<evidence type="ECO:0008006" key="4">
    <source>
        <dbReference type="Google" id="ProtNLM"/>
    </source>
</evidence>
<reference evidence="2 3" key="1">
    <citation type="submission" date="2020-10" db="EMBL/GenBank/DDBJ databases">
        <title>Complete genome sequence of Paludibaculum fermentans P105T, a facultatively anaerobic acidobacterium capable of dissimilatory Fe(III) reduction.</title>
        <authorList>
            <person name="Dedysh S.N."/>
            <person name="Beletsky A.V."/>
            <person name="Kulichevskaya I.S."/>
            <person name="Mardanov A.V."/>
            <person name="Ravin N.V."/>
        </authorList>
    </citation>
    <scope>NUCLEOTIDE SEQUENCE [LARGE SCALE GENOMIC DNA]</scope>
    <source>
        <strain evidence="2 3">P105</strain>
    </source>
</reference>
<dbReference type="InterPro" id="IPR017803">
    <property type="entry name" value="CHP03437_C"/>
</dbReference>
<evidence type="ECO:0000313" key="3">
    <source>
        <dbReference type="Proteomes" id="UP000593892"/>
    </source>
</evidence>
<protein>
    <recommendedName>
        <fullName evidence="4">NHL repeat containing protein</fullName>
    </recommendedName>
</protein>
<dbReference type="NCBIfam" id="TIGR03437">
    <property type="entry name" value="Soli_cterm"/>
    <property type="match status" value="2"/>
</dbReference>
<dbReference type="RefSeq" id="WP_194450388.1">
    <property type="nucleotide sequence ID" value="NZ_CP063849.1"/>
</dbReference>
<dbReference type="InterPro" id="IPR018247">
    <property type="entry name" value="EF_Hand_1_Ca_BS"/>
</dbReference>
<dbReference type="KEGG" id="pfer:IRI77_01825"/>
<dbReference type="PANTHER" id="PTHR46388">
    <property type="entry name" value="NHL REPEAT-CONTAINING PROTEIN 2"/>
    <property type="match status" value="1"/>
</dbReference>
<keyword evidence="3" id="KW-1185">Reference proteome</keyword>
<dbReference type="SUPFAM" id="SSF63825">
    <property type="entry name" value="YWTD domain"/>
    <property type="match status" value="1"/>
</dbReference>
<sequence>MKWTVFLLAASALCQAQQYSTGQAARLVIGQLPFTAQDPGSSDKRLGSIGGVSYAADTLVVADSNGVGGTPINNRVIIYKNVRSFVPDRLAPFPQISDRCNACVGQATVVLGQSDFTSGPITDVNEDGTIDQKDVPATAQDNLRRPLGVAYNGRILAVADTDHNRILIWKSLPNVNKQPADLVVGQSSFTTSKPGTTASTLRGPEGLWLDDNNGLWVADTGNSRVLYYGEITQNGQSAKLALGQKDLNTDQQLAAFPDYKTTDRSLLSPTSVAISGSRLFVADLGANRVLIWNTIPTQTEQPANMVLGQPDFVSNLHNNSKDLCPAEGVDANDEPTYPDRCGRTMEMPRAVISDGVRLYVADAGNDRVMIWNSFPTANAQVADMIIGQQGPSLNLASDSAEPRRISSTDSFRTPVSMAWDGENLYVADTFNRRVVAYTPGDFSLPLTAVRNAPSPDNHSTGRITLGGTMEADYEISVKIGNNTVKNTDGTVVDPTEYKYKTVKDDTFDTVIDQLVSIINSSDPYVMAAPNKDAQVVVLSARASGVEGNNVTIVTGVTPGSAKLTVTTSGATLSGGQDPSLIAPFSLVTILGDNLSDQTTAVADLTQPLPKELGGVQFYVDGLQAPLLAVAPNRILAQIPLETNDSTSAAGILRVKRNDGTVTVSTAVAIPIISQNPSVFSNTQFDPQPGLAYHYSSSATGTISVDGTAQGGDVITINIHDRVTKYTVQSNDTLVMVRDALVALINASDPEVEAFPSGFYSRLRLRARIPGPEGNGIPFSATASTGSSVIVTAFNSTLCCSNEEGAPVTADNPAVPGETIVVLASGLGIVNPQEARDAMTTGMPYFGPALNDASESVSALAGGKTANVLFAGLRRGAVGIYEVQLELNPDLVTDAQTQVTIAQSFQVSNIFTIPVVRIKP</sequence>
<dbReference type="Gene3D" id="2.120.10.30">
    <property type="entry name" value="TolB, C-terminal domain"/>
    <property type="match status" value="2"/>
</dbReference>
<organism evidence="2 3">
    <name type="scientific">Paludibaculum fermentans</name>
    <dbReference type="NCBI Taxonomy" id="1473598"/>
    <lineage>
        <taxon>Bacteria</taxon>
        <taxon>Pseudomonadati</taxon>
        <taxon>Acidobacteriota</taxon>
        <taxon>Terriglobia</taxon>
        <taxon>Bryobacterales</taxon>
        <taxon>Bryobacteraceae</taxon>
        <taxon>Paludibaculum</taxon>
    </lineage>
</organism>
<accession>A0A7S7NRX0</accession>
<evidence type="ECO:0000313" key="2">
    <source>
        <dbReference type="EMBL" id="QOY88726.1"/>
    </source>
</evidence>
<dbReference type="PANTHER" id="PTHR46388:SF2">
    <property type="entry name" value="NHL REPEAT-CONTAINING PROTEIN 2"/>
    <property type="match status" value="1"/>
</dbReference>
<keyword evidence="1" id="KW-0677">Repeat</keyword>